<evidence type="ECO:0000313" key="1">
    <source>
        <dbReference type="EMBL" id="KAJ4158663.1"/>
    </source>
</evidence>
<dbReference type="EMBL" id="JAJHUN010000006">
    <property type="protein sequence ID" value="KAJ4158663.1"/>
    <property type="molecule type" value="Genomic_DNA"/>
</dbReference>
<dbReference type="GeneID" id="80896338"/>
<keyword evidence="2" id="KW-1185">Reference proteome</keyword>
<gene>
    <name evidence="1" type="ORF">LMH87_009179</name>
</gene>
<dbReference type="AlphaFoldDB" id="A0A9W8UQD7"/>
<sequence>MDATSTYGWLKFSWAAMHACMQKPSEMPIVVVPRHGSLAAGIVQRTLSVHSVPAYKAASELPGLGKYKNYDDALLHHAIDLISQADIILAHCKEESTKDQVRADRDMSGADLNELPAKSAKPWNAIRGYWRSPARSGADQAAEIWRSRVEGASAWGPLSVGEPCASLRDLYHQSFLEQTTDSQRELLEMWSVRNDLDAMLQVVLSVPRTVGGGCTSEPE</sequence>
<name>A0A9W8UQD7_AKAMU</name>
<organism evidence="1 2">
    <name type="scientific">Akanthomyces muscarius</name>
    <name type="common">Entomopathogenic fungus</name>
    <name type="synonym">Lecanicillium muscarium</name>
    <dbReference type="NCBI Taxonomy" id="2231603"/>
    <lineage>
        <taxon>Eukaryota</taxon>
        <taxon>Fungi</taxon>
        <taxon>Dikarya</taxon>
        <taxon>Ascomycota</taxon>
        <taxon>Pezizomycotina</taxon>
        <taxon>Sordariomycetes</taxon>
        <taxon>Hypocreomycetidae</taxon>
        <taxon>Hypocreales</taxon>
        <taxon>Cordycipitaceae</taxon>
        <taxon>Akanthomyces</taxon>
    </lineage>
</organism>
<evidence type="ECO:0000313" key="2">
    <source>
        <dbReference type="Proteomes" id="UP001144673"/>
    </source>
</evidence>
<reference evidence="1" key="1">
    <citation type="journal article" date="2023" name="Access Microbiol">
        <title>De-novo genome assembly for Akanthomyces muscarius, a biocontrol agent of insect agricultural pests.</title>
        <authorList>
            <person name="Erdos Z."/>
            <person name="Studholme D.J."/>
            <person name="Raymond B."/>
            <person name="Sharma M."/>
        </authorList>
    </citation>
    <scope>NUCLEOTIDE SEQUENCE</scope>
    <source>
        <strain evidence="1">Ve6</strain>
    </source>
</reference>
<proteinExistence type="predicted"/>
<accession>A0A9W8UQD7</accession>
<dbReference type="Proteomes" id="UP001144673">
    <property type="component" value="Unassembled WGS sequence"/>
</dbReference>
<protein>
    <submittedName>
        <fullName evidence="1">Uncharacterized protein</fullName>
    </submittedName>
</protein>
<dbReference type="RefSeq" id="XP_056057030.1">
    <property type="nucleotide sequence ID" value="XM_056202469.1"/>
</dbReference>
<dbReference type="KEGG" id="amus:LMH87_009179"/>
<comment type="caution">
    <text evidence="1">The sequence shown here is derived from an EMBL/GenBank/DDBJ whole genome shotgun (WGS) entry which is preliminary data.</text>
</comment>